<dbReference type="InterPro" id="IPR013149">
    <property type="entry name" value="ADH-like_C"/>
</dbReference>
<comment type="cofactor">
    <cofactor evidence="1">
        <name>Zn(2+)</name>
        <dbReference type="ChEBI" id="CHEBI:29105"/>
    </cofactor>
</comment>
<comment type="similarity">
    <text evidence="2">Belongs to the zinc-containing alcohol dehydrogenase family.</text>
</comment>
<dbReference type="AlphaFoldDB" id="A0A3E2HIN3"/>
<evidence type="ECO:0000313" key="8">
    <source>
        <dbReference type="Proteomes" id="UP000258309"/>
    </source>
</evidence>
<organism evidence="7 8">
    <name type="scientific">Scytalidium lignicola</name>
    <name type="common">Hyphomycete</name>
    <dbReference type="NCBI Taxonomy" id="5539"/>
    <lineage>
        <taxon>Eukaryota</taxon>
        <taxon>Fungi</taxon>
        <taxon>Dikarya</taxon>
        <taxon>Ascomycota</taxon>
        <taxon>Pezizomycotina</taxon>
        <taxon>Leotiomycetes</taxon>
        <taxon>Leotiomycetes incertae sedis</taxon>
        <taxon>Scytalidium</taxon>
    </lineage>
</organism>
<dbReference type="Proteomes" id="UP000258309">
    <property type="component" value="Unassembled WGS sequence"/>
</dbReference>
<keyword evidence="8" id="KW-1185">Reference proteome</keyword>
<dbReference type="PROSITE" id="PS51379">
    <property type="entry name" value="4FE4S_FER_2"/>
    <property type="match status" value="1"/>
</dbReference>
<dbReference type="SUPFAM" id="SSF51735">
    <property type="entry name" value="NAD(P)-binding Rossmann-fold domains"/>
    <property type="match status" value="1"/>
</dbReference>
<dbReference type="Pfam" id="PF08240">
    <property type="entry name" value="ADH_N"/>
    <property type="match status" value="1"/>
</dbReference>
<evidence type="ECO:0000256" key="1">
    <source>
        <dbReference type="ARBA" id="ARBA00001947"/>
    </source>
</evidence>
<dbReference type="GO" id="GO:0046872">
    <property type="term" value="F:metal ion binding"/>
    <property type="evidence" value="ECO:0007669"/>
    <property type="project" value="UniProtKB-KW"/>
</dbReference>
<evidence type="ECO:0000256" key="2">
    <source>
        <dbReference type="ARBA" id="ARBA00008072"/>
    </source>
</evidence>
<evidence type="ECO:0000256" key="5">
    <source>
        <dbReference type="ARBA" id="ARBA00023002"/>
    </source>
</evidence>
<comment type="caution">
    <text evidence="7">The sequence shown here is derived from an EMBL/GenBank/DDBJ whole genome shotgun (WGS) entry which is preliminary data.</text>
</comment>
<dbReference type="EMBL" id="NCSJ02000038">
    <property type="protein sequence ID" value="RFU33284.1"/>
    <property type="molecule type" value="Genomic_DNA"/>
</dbReference>
<reference evidence="7 8" key="1">
    <citation type="submission" date="2018-05" db="EMBL/GenBank/DDBJ databases">
        <title>Draft genome sequence of Scytalidium lignicola DSM 105466, a ubiquitous saprotrophic fungus.</title>
        <authorList>
            <person name="Buettner E."/>
            <person name="Gebauer A.M."/>
            <person name="Hofrichter M."/>
            <person name="Liers C."/>
            <person name="Kellner H."/>
        </authorList>
    </citation>
    <scope>NUCLEOTIDE SEQUENCE [LARGE SCALE GENOMIC DNA]</scope>
    <source>
        <strain evidence="7 8">DSM 105466</strain>
    </source>
</reference>
<proteinExistence type="inferred from homology"/>
<feature type="non-terminal residue" evidence="7">
    <location>
        <position position="1"/>
    </location>
</feature>
<dbReference type="OrthoDB" id="3941538at2759"/>
<dbReference type="SUPFAM" id="SSF50129">
    <property type="entry name" value="GroES-like"/>
    <property type="match status" value="1"/>
</dbReference>
<keyword evidence="4" id="KW-0862">Zinc</keyword>
<keyword evidence="3" id="KW-0479">Metal-binding</keyword>
<evidence type="ECO:0000256" key="4">
    <source>
        <dbReference type="ARBA" id="ARBA00022833"/>
    </source>
</evidence>
<feature type="domain" description="4Fe-4S ferredoxin-type" evidence="6">
    <location>
        <begin position="94"/>
        <end position="124"/>
    </location>
</feature>
<dbReference type="GO" id="GO:0005737">
    <property type="term" value="C:cytoplasm"/>
    <property type="evidence" value="ECO:0007669"/>
    <property type="project" value="TreeGrafter"/>
</dbReference>
<gene>
    <name evidence="7" type="ORF">B7463_g3055</name>
</gene>
<dbReference type="CDD" id="cd08233">
    <property type="entry name" value="butanediol_DH_like"/>
    <property type="match status" value="1"/>
</dbReference>
<evidence type="ECO:0000256" key="3">
    <source>
        <dbReference type="ARBA" id="ARBA00022723"/>
    </source>
</evidence>
<dbReference type="InterPro" id="IPR036291">
    <property type="entry name" value="NAD(P)-bd_dom_sf"/>
</dbReference>
<dbReference type="GO" id="GO:0000721">
    <property type="term" value="F:(R,R)-butanediol dehydrogenase activity"/>
    <property type="evidence" value="ECO:0007669"/>
    <property type="project" value="TreeGrafter"/>
</dbReference>
<name>A0A3E2HIN3_SCYLI</name>
<evidence type="ECO:0000259" key="6">
    <source>
        <dbReference type="PROSITE" id="PS51379"/>
    </source>
</evidence>
<feature type="non-terminal residue" evidence="7">
    <location>
        <position position="366"/>
    </location>
</feature>
<dbReference type="InterPro" id="IPR017896">
    <property type="entry name" value="4Fe4S_Fe-S-bd"/>
</dbReference>
<protein>
    <recommendedName>
        <fullName evidence="6">4Fe-4S ferredoxin-type domain-containing protein</fullName>
    </recommendedName>
</protein>
<dbReference type="InterPro" id="IPR011032">
    <property type="entry name" value="GroES-like_sf"/>
</dbReference>
<accession>A0A3E2HIN3</accession>
<dbReference type="PANTHER" id="PTHR43161:SF23">
    <property type="entry name" value="(R,R)-BUTANEDIOL DEHYDROGENASE-RELATED"/>
    <property type="match status" value="1"/>
</dbReference>
<sequence length="366" mass="39730">MRAAQFYGQRDIRISQIPTPVPTDNQVLISIDWCGLCGSDIHEYLTGPSVIPKSGKPHPLTQDVLPVTMGHEFCGRVVQEARDDSSEPKLKIGQAVMVDPRLYCNTCSRCTAACNNGCTRWGFLGLSGGGGGGLSETVAVNAKMCYVLPDSVPLSYAPLIEPLTVACHSVKTSGFGDFHEKSVLIIGGGPIGLAVIFVLRNRGARAVYVSEPTLKRREQTKEFADAVIDPVTENIGERCRQLTAGRGIDVVFDCAGIQKGLDAAMDALGWRGVYVNVAGWEKPCVVPQGVVLFKELTMKGSFSYTDEDFSETVEAFSAGKFYGIEKMVTSRILLEDVVEKGLVELIERKDDHIKILVTPKKENLGN</sequence>
<dbReference type="Pfam" id="PF00107">
    <property type="entry name" value="ADH_zinc_N"/>
    <property type="match status" value="1"/>
</dbReference>
<dbReference type="PANTHER" id="PTHR43161">
    <property type="entry name" value="SORBITOL DEHYDROGENASE"/>
    <property type="match status" value="1"/>
</dbReference>
<dbReference type="GO" id="GO:0034079">
    <property type="term" value="P:butanediol biosynthetic process"/>
    <property type="evidence" value="ECO:0007669"/>
    <property type="project" value="TreeGrafter"/>
</dbReference>
<dbReference type="OMA" id="FMGHEFS"/>
<evidence type="ECO:0000313" key="7">
    <source>
        <dbReference type="EMBL" id="RFU33284.1"/>
    </source>
</evidence>
<dbReference type="Gene3D" id="3.90.180.10">
    <property type="entry name" value="Medium-chain alcohol dehydrogenases, catalytic domain"/>
    <property type="match status" value="1"/>
</dbReference>
<dbReference type="Gene3D" id="3.40.50.720">
    <property type="entry name" value="NAD(P)-binding Rossmann-like Domain"/>
    <property type="match status" value="1"/>
</dbReference>
<dbReference type="STRING" id="5539.A0A3E2HIN3"/>
<dbReference type="InterPro" id="IPR013154">
    <property type="entry name" value="ADH-like_N"/>
</dbReference>
<keyword evidence="5" id="KW-0560">Oxidoreductase</keyword>